<dbReference type="NCBIfam" id="TIGR01730">
    <property type="entry name" value="RND_mfp"/>
    <property type="match status" value="1"/>
</dbReference>
<evidence type="ECO:0000313" key="9">
    <source>
        <dbReference type="EMBL" id="AGA90027.1"/>
    </source>
</evidence>
<keyword evidence="5" id="KW-0732">Signal</keyword>
<dbReference type="InterPro" id="IPR058792">
    <property type="entry name" value="Beta-barrel_RND_2"/>
</dbReference>
<feature type="domain" description="Multidrug resistance protein MdtA-like C-terminal permuted SH3" evidence="8">
    <location>
        <begin position="296"/>
        <end position="356"/>
    </location>
</feature>
<dbReference type="GO" id="GO:0015562">
    <property type="term" value="F:efflux transmembrane transporter activity"/>
    <property type="evidence" value="ECO:0007669"/>
    <property type="project" value="TreeGrafter"/>
</dbReference>
<keyword evidence="4" id="KW-0175">Coiled coil</keyword>
<dbReference type="OrthoDB" id="5696526at2"/>
<dbReference type="AlphaFoldDB" id="L0GW25"/>
<proteinExistence type="inferred from homology"/>
<dbReference type="Pfam" id="PF25954">
    <property type="entry name" value="Beta-barrel_RND_2"/>
    <property type="match status" value="1"/>
</dbReference>
<evidence type="ECO:0000256" key="5">
    <source>
        <dbReference type="SAM" id="SignalP"/>
    </source>
</evidence>
<evidence type="ECO:0000259" key="6">
    <source>
        <dbReference type="Pfam" id="PF25917"/>
    </source>
</evidence>
<dbReference type="PANTHER" id="PTHR30469">
    <property type="entry name" value="MULTIDRUG RESISTANCE PROTEIN MDTA"/>
    <property type="match status" value="1"/>
</dbReference>
<dbReference type="STRING" id="765912.Thimo_1229"/>
<dbReference type="Gene3D" id="2.40.30.170">
    <property type="match status" value="1"/>
</dbReference>
<evidence type="ECO:0000256" key="1">
    <source>
        <dbReference type="ARBA" id="ARBA00004196"/>
    </source>
</evidence>
<dbReference type="InterPro" id="IPR058625">
    <property type="entry name" value="MdtA-like_BSH"/>
</dbReference>
<keyword evidence="3" id="KW-0813">Transport</keyword>
<evidence type="ECO:0000259" key="7">
    <source>
        <dbReference type="Pfam" id="PF25954"/>
    </source>
</evidence>
<dbReference type="PANTHER" id="PTHR30469:SF15">
    <property type="entry name" value="HLYD FAMILY OF SECRETION PROTEINS"/>
    <property type="match status" value="1"/>
</dbReference>
<dbReference type="HOGENOM" id="CLU_018816_1_4_6"/>
<dbReference type="Gene3D" id="2.40.50.100">
    <property type="match status" value="1"/>
</dbReference>
<feature type="chain" id="PRO_5003943498" evidence="5">
    <location>
        <begin position="26"/>
        <end position="373"/>
    </location>
</feature>
<evidence type="ECO:0000313" key="10">
    <source>
        <dbReference type="Proteomes" id="UP000010816"/>
    </source>
</evidence>
<keyword evidence="10" id="KW-1185">Reference proteome</keyword>
<dbReference type="InterPro" id="IPR006143">
    <property type="entry name" value="RND_pump_MFP"/>
</dbReference>
<dbReference type="InterPro" id="IPR058627">
    <property type="entry name" value="MdtA-like_C"/>
</dbReference>
<evidence type="ECO:0000256" key="4">
    <source>
        <dbReference type="SAM" id="Coils"/>
    </source>
</evidence>
<dbReference type="eggNOG" id="COG0845">
    <property type="taxonomic scope" value="Bacteria"/>
</dbReference>
<dbReference type="Gene3D" id="1.10.287.470">
    <property type="entry name" value="Helix hairpin bin"/>
    <property type="match status" value="1"/>
</dbReference>
<name>L0GW25_9GAMM</name>
<feature type="domain" description="Multidrug resistance protein MdtA-like barrel-sandwich hybrid" evidence="6">
    <location>
        <begin position="67"/>
        <end position="204"/>
    </location>
</feature>
<dbReference type="KEGG" id="tmb:Thimo_1229"/>
<organism evidence="9 10">
    <name type="scientific">Thioflavicoccus mobilis 8321</name>
    <dbReference type="NCBI Taxonomy" id="765912"/>
    <lineage>
        <taxon>Bacteria</taxon>
        <taxon>Pseudomonadati</taxon>
        <taxon>Pseudomonadota</taxon>
        <taxon>Gammaproteobacteria</taxon>
        <taxon>Chromatiales</taxon>
        <taxon>Chromatiaceae</taxon>
        <taxon>Thioflavicoccus</taxon>
    </lineage>
</organism>
<protein>
    <submittedName>
        <fullName evidence="9">RND family efflux transporter, MFP subunit</fullName>
    </submittedName>
</protein>
<evidence type="ECO:0000256" key="2">
    <source>
        <dbReference type="ARBA" id="ARBA00009477"/>
    </source>
</evidence>
<reference evidence="9 10" key="1">
    <citation type="submission" date="2011-09" db="EMBL/GenBank/DDBJ databases">
        <title>Complete sequence of chromosome of Thioflavicoccus mobilis 8321.</title>
        <authorList>
            <consortium name="US DOE Joint Genome Institute"/>
            <person name="Lucas S."/>
            <person name="Han J."/>
            <person name="Lapidus A."/>
            <person name="Cheng J.-F."/>
            <person name="Goodwin L."/>
            <person name="Pitluck S."/>
            <person name="Peters L."/>
            <person name="Ovchinnikova G."/>
            <person name="Lu M."/>
            <person name="Detter J.C."/>
            <person name="Han C."/>
            <person name="Tapia R."/>
            <person name="Land M."/>
            <person name="Hauser L."/>
            <person name="Kyrpides N."/>
            <person name="Ivanova N."/>
            <person name="Pagani I."/>
            <person name="Vogl K."/>
            <person name="Liu Z."/>
            <person name="Imhoff J."/>
            <person name="Thiel V."/>
            <person name="Frigaard N.-U."/>
            <person name="Bryant D."/>
            <person name="Woyke T."/>
        </authorList>
    </citation>
    <scope>NUCLEOTIDE SEQUENCE [LARGE SCALE GENOMIC DNA]</scope>
    <source>
        <strain evidence="9 10">8321</strain>
    </source>
</reference>
<gene>
    <name evidence="9" type="ORF">Thimo_1229</name>
</gene>
<dbReference type="Pfam" id="PF25967">
    <property type="entry name" value="RND-MFP_C"/>
    <property type="match status" value="1"/>
</dbReference>
<dbReference type="SUPFAM" id="SSF111369">
    <property type="entry name" value="HlyD-like secretion proteins"/>
    <property type="match status" value="1"/>
</dbReference>
<dbReference type="EMBL" id="CP003051">
    <property type="protein sequence ID" value="AGA90027.1"/>
    <property type="molecule type" value="Genomic_DNA"/>
</dbReference>
<dbReference type="Proteomes" id="UP000010816">
    <property type="component" value="Chromosome"/>
</dbReference>
<dbReference type="PATRIC" id="fig|765912.4.peg.1191"/>
<feature type="domain" description="CusB-like beta-barrel" evidence="7">
    <location>
        <begin position="218"/>
        <end position="288"/>
    </location>
</feature>
<dbReference type="Pfam" id="PF25917">
    <property type="entry name" value="BSH_RND"/>
    <property type="match status" value="1"/>
</dbReference>
<comment type="subcellular location">
    <subcellularLocation>
        <location evidence="1">Cell envelope</location>
    </subcellularLocation>
</comment>
<feature type="signal peptide" evidence="5">
    <location>
        <begin position="1"/>
        <end position="25"/>
    </location>
</feature>
<dbReference type="GO" id="GO:1990281">
    <property type="term" value="C:efflux pump complex"/>
    <property type="evidence" value="ECO:0007669"/>
    <property type="project" value="TreeGrafter"/>
</dbReference>
<evidence type="ECO:0000259" key="8">
    <source>
        <dbReference type="Pfam" id="PF25967"/>
    </source>
</evidence>
<feature type="coiled-coil region" evidence="4">
    <location>
        <begin position="108"/>
        <end position="166"/>
    </location>
</feature>
<accession>L0GW25</accession>
<evidence type="ECO:0000256" key="3">
    <source>
        <dbReference type="ARBA" id="ARBA00022448"/>
    </source>
</evidence>
<dbReference type="Gene3D" id="2.40.420.20">
    <property type="match status" value="1"/>
</dbReference>
<comment type="similarity">
    <text evidence="2">Belongs to the membrane fusion protein (MFP) (TC 8.A.1) family.</text>
</comment>
<sequence length="373" mass="39676">MPRQTAFLARLGRRFPLMILLAAFAAITPAGPAEPAPQQGAPVATSRAERAAIVREVTVNGTVTSPRTAALSTQVAGMVTRLTVDAGDRVARGDLLVELDHEVAAFTLETARAEAEQTTAALADAQRRLKEARALVGDGGFSQSEAETLAAEVAMARAALAAAEAEARRQAALLARYQVTAPFAGVVAERVTELGEWITPGTTVLELVAVDGVRFDFRVSQEFYPLLDEETPVSVSLDAVPGRPFAGRIQAAVPVSDPRARTFLLRVLPAGDPHPAVTPGMSAHATLRIDTGRRGVVVPRDALLRYPDGRISVWTLDRSGAAPRVRERQVTLGLAFGERVEIREGLNADAAIVVEGNEALQDGQVVRVREPAR</sequence>
<dbReference type="RefSeq" id="WP_015280171.1">
    <property type="nucleotide sequence ID" value="NC_019940.1"/>
</dbReference>